<feature type="transmembrane region" description="Helical" evidence="1">
    <location>
        <begin position="223"/>
        <end position="243"/>
    </location>
</feature>
<evidence type="ECO:0000313" key="3">
    <source>
        <dbReference type="EMBL" id="OPX44435.1"/>
    </source>
</evidence>
<evidence type="ECO:0000256" key="2">
    <source>
        <dbReference type="SAM" id="SignalP"/>
    </source>
</evidence>
<reference evidence="3 4" key="1">
    <citation type="submission" date="2017-03" db="EMBL/GenBank/DDBJ databases">
        <title>Genome sequence of Clostridium hungatei DSM 14427.</title>
        <authorList>
            <person name="Poehlein A."/>
            <person name="Daniel R."/>
        </authorList>
    </citation>
    <scope>NUCLEOTIDE SEQUENCE [LARGE SCALE GENOMIC DNA]</scope>
    <source>
        <strain evidence="3 4">DSM 14427</strain>
    </source>
</reference>
<dbReference type="AlphaFoldDB" id="A0A1V4SLS5"/>
<proteinExistence type="predicted"/>
<keyword evidence="2" id="KW-0732">Signal</keyword>
<dbReference type="Proteomes" id="UP000191554">
    <property type="component" value="Unassembled WGS sequence"/>
</dbReference>
<comment type="caution">
    <text evidence="3">The sequence shown here is derived from an EMBL/GenBank/DDBJ whole genome shotgun (WGS) entry which is preliminary data.</text>
</comment>
<evidence type="ECO:0008006" key="5">
    <source>
        <dbReference type="Google" id="ProtNLM"/>
    </source>
</evidence>
<keyword evidence="1" id="KW-0812">Transmembrane</keyword>
<evidence type="ECO:0000256" key="1">
    <source>
        <dbReference type="SAM" id="Phobius"/>
    </source>
</evidence>
<keyword evidence="1" id="KW-1133">Transmembrane helix</keyword>
<sequence length="251" mass="26323">MRDIKLFGKVFAGTFALSMCLLVFSTAANAAVNEDIAKAGSVSGGGNTGMATSSVSPDKAVSSPVMIDEAILKKQKEIDAYLFKEHAKEVEQKGITVTHTVPFEEFVEIGILPLTEENQEYLYGIFGKEQVRIVEGQKAVIMYDGNTVEPAPGIAQQGSAPGAAGVMPEPYMEDLERDVNKGAAVDAADDGRMYKSTSASGAAEIYATAAIAENSGEKADRTLWIALGTGGAAAIALGGVILLRRKKTAAN</sequence>
<evidence type="ECO:0000313" key="4">
    <source>
        <dbReference type="Proteomes" id="UP000191554"/>
    </source>
</evidence>
<keyword evidence="4" id="KW-1185">Reference proteome</keyword>
<feature type="chain" id="PRO_5012189556" description="Gram-positive cocci surface proteins LPxTG domain-containing protein" evidence="2">
    <location>
        <begin position="31"/>
        <end position="251"/>
    </location>
</feature>
<dbReference type="RefSeq" id="WP_080064178.1">
    <property type="nucleotide sequence ID" value="NZ_MZGX01000009.1"/>
</dbReference>
<dbReference type="OrthoDB" id="2067368at2"/>
<gene>
    <name evidence="3" type="ORF">CLHUN_17340</name>
</gene>
<organism evidence="3 4">
    <name type="scientific">Ruminiclostridium hungatei</name>
    <name type="common">Clostridium hungatei</name>
    <dbReference type="NCBI Taxonomy" id="48256"/>
    <lineage>
        <taxon>Bacteria</taxon>
        <taxon>Bacillati</taxon>
        <taxon>Bacillota</taxon>
        <taxon>Clostridia</taxon>
        <taxon>Eubacteriales</taxon>
        <taxon>Oscillospiraceae</taxon>
        <taxon>Ruminiclostridium</taxon>
    </lineage>
</organism>
<accession>A0A1V4SLS5</accession>
<dbReference type="EMBL" id="MZGX01000009">
    <property type="protein sequence ID" value="OPX44435.1"/>
    <property type="molecule type" value="Genomic_DNA"/>
</dbReference>
<feature type="signal peptide" evidence="2">
    <location>
        <begin position="1"/>
        <end position="30"/>
    </location>
</feature>
<name>A0A1V4SLS5_RUMHU</name>
<protein>
    <recommendedName>
        <fullName evidence="5">Gram-positive cocci surface proteins LPxTG domain-containing protein</fullName>
    </recommendedName>
</protein>
<dbReference type="STRING" id="48256.CLHUN_17340"/>
<keyword evidence="1" id="KW-0472">Membrane</keyword>